<feature type="compositionally biased region" description="Basic and acidic residues" evidence="1">
    <location>
        <begin position="81"/>
        <end position="95"/>
    </location>
</feature>
<comment type="caution">
    <text evidence="2">The sequence shown here is derived from an EMBL/GenBank/DDBJ whole genome shotgun (WGS) entry which is preliminary data.</text>
</comment>
<name>A0A2K3LQS6_TRIPR</name>
<accession>A0A2K3LQS6</accession>
<evidence type="ECO:0000313" key="3">
    <source>
        <dbReference type="Proteomes" id="UP000236291"/>
    </source>
</evidence>
<sequence length="95" mass="10750">MCSWPCMVSTVPAKPATAPPRSFVQQQSPVRTLSERRMDILKDKAEDTVQNQELETDNRHDEQDTENGYTVPQDKVSVCSDRLDDSKDVPETQVV</sequence>
<dbReference type="AlphaFoldDB" id="A0A2K3LQS6"/>
<gene>
    <name evidence="2" type="ORF">L195_g036893</name>
</gene>
<proteinExistence type="predicted"/>
<dbReference type="Proteomes" id="UP000236291">
    <property type="component" value="Unassembled WGS sequence"/>
</dbReference>
<protein>
    <submittedName>
        <fullName evidence="2">Uncharacterized protein</fullName>
    </submittedName>
</protein>
<organism evidence="2 3">
    <name type="scientific">Trifolium pratense</name>
    <name type="common">Red clover</name>
    <dbReference type="NCBI Taxonomy" id="57577"/>
    <lineage>
        <taxon>Eukaryota</taxon>
        <taxon>Viridiplantae</taxon>
        <taxon>Streptophyta</taxon>
        <taxon>Embryophyta</taxon>
        <taxon>Tracheophyta</taxon>
        <taxon>Spermatophyta</taxon>
        <taxon>Magnoliopsida</taxon>
        <taxon>eudicotyledons</taxon>
        <taxon>Gunneridae</taxon>
        <taxon>Pentapetalae</taxon>
        <taxon>rosids</taxon>
        <taxon>fabids</taxon>
        <taxon>Fabales</taxon>
        <taxon>Fabaceae</taxon>
        <taxon>Papilionoideae</taxon>
        <taxon>50 kb inversion clade</taxon>
        <taxon>NPAAA clade</taxon>
        <taxon>Hologalegina</taxon>
        <taxon>IRL clade</taxon>
        <taxon>Trifolieae</taxon>
        <taxon>Trifolium</taxon>
    </lineage>
</organism>
<reference evidence="2 3" key="1">
    <citation type="journal article" date="2014" name="Am. J. Bot.">
        <title>Genome assembly and annotation for red clover (Trifolium pratense; Fabaceae).</title>
        <authorList>
            <person name="Istvanek J."/>
            <person name="Jaros M."/>
            <person name="Krenek A."/>
            <person name="Repkova J."/>
        </authorList>
    </citation>
    <scope>NUCLEOTIDE SEQUENCE [LARGE SCALE GENOMIC DNA]</scope>
    <source>
        <strain evidence="3">cv. Tatra</strain>
        <tissue evidence="2">Young leaves</tissue>
    </source>
</reference>
<evidence type="ECO:0000256" key="1">
    <source>
        <dbReference type="SAM" id="MobiDB-lite"/>
    </source>
</evidence>
<feature type="compositionally biased region" description="Basic and acidic residues" evidence="1">
    <location>
        <begin position="33"/>
        <end position="47"/>
    </location>
</feature>
<reference evidence="2 3" key="2">
    <citation type="journal article" date="2017" name="Front. Plant Sci.">
        <title>Gene Classification and Mining of Molecular Markers Useful in Red Clover (Trifolium pratense) Breeding.</title>
        <authorList>
            <person name="Istvanek J."/>
            <person name="Dluhosova J."/>
            <person name="Dluhos P."/>
            <person name="Patkova L."/>
            <person name="Nedelnik J."/>
            <person name="Repkova J."/>
        </authorList>
    </citation>
    <scope>NUCLEOTIDE SEQUENCE [LARGE SCALE GENOMIC DNA]</scope>
    <source>
        <strain evidence="3">cv. Tatra</strain>
        <tissue evidence="2">Young leaves</tissue>
    </source>
</reference>
<feature type="region of interest" description="Disordered" evidence="1">
    <location>
        <begin position="10"/>
        <end position="95"/>
    </location>
</feature>
<evidence type="ECO:0000313" key="2">
    <source>
        <dbReference type="EMBL" id="PNX80881.1"/>
    </source>
</evidence>
<dbReference type="EMBL" id="ASHM01038805">
    <property type="protein sequence ID" value="PNX80881.1"/>
    <property type="molecule type" value="Genomic_DNA"/>
</dbReference>